<evidence type="ECO:0000313" key="5">
    <source>
        <dbReference type="EMBL" id="MBC2602597.1"/>
    </source>
</evidence>
<dbReference type="GO" id="GO:0046872">
    <property type="term" value="F:metal ion binding"/>
    <property type="evidence" value="ECO:0007669"/>
    <property type="project" value="UniProtKB-KW"/>
</dbReference>
<dbReference type="RefSeq" id="WP_185693264.1">
    <property type="nucleotide sequence ID" value="NZ_JACHVA010000101.1"/>
</dbReference>
<dbReference type="InterPro" id="IPR017850">
    <property type="entry name" value="Alkaline_phosphatase_core_sf"/>
</dbReference>
<dbReference type="PANTHER" id="PTHR45953">
    <property type="entry name" value="IDURONATE 2-SULFATASE"/>
    <property type="match status" value="1"/>
</dbReference>
<dbReference type="Gene3D" id="3.40.720.10">
    <property type="entry name" value="Alkaline Phosphatase, subunit A"/>
    <property type="match status" value="1"/>
</dbReference>
<dbReference type="PROSITE" id="PS00523">
    <property type="entry name" value="SULFATASE_1"/>
    <property type="match status" value="1"/>
</dbReference>
<dbReference type="PANTHER" id="PTHR45953:SF1">
    <property type="entry name" value="IDURONATE 2-SULFATASE"/>
    <property type="match status" value="1"/>
</dbReference>
<dbReference type="AlphaFoldDB" id="A0A7X1AZ57"/>
<accession>A0A7X1AZ57</accession>
<keyword evidence="6" id="KW-1185">Reference proteome</keyword>
<dbReference type="GO" id="GO:0005737">
    <property type="term" value="C:cytoplasm"/>
    <property type="evidence" value="ECO:0007669"/>
    <property type="project" value="TreeGrafter"/>
</dbReference>
<dbReference type="GO" id="GO:0016740">
    <property type="term" value="F:transferase activity"/>
    <property type="evidence" value="ECO:0007669"/>
    <property type="project" value="UniProtKB-KW"/>
</dbReference>
<evidence type="ECO:0000256" key="1">
    <source>
        <dbReference type="ARBA" id="ARBA00008779"/>
    </source>
</evidence>
<dbReference type="GO" id="GO:0008484">
    <property type="term" value="F:sulfuric ester hydrolase activity"/>
    <property type="evidence" value="ECO:0007669"/>
    <property type="project" value="TreeGrafter"/>
</dbReference>
<gene>
    <name evidence="5" type="ORF">H5P30_12515</name>
</gene>
<sequence length="454" mass="51125">MHKKQPNILYIFGDHLNPVALSCAGNSDLETPNIDRLAQRGVRYTNAYCTHPLCTPSRASMITGRLPSQLGITGFETDWKKEDLPPTLGRLLRDQGNYRCGWGGKWHISDHSLEDLGPPEPSDQDFGFERICGLDDNHLPEACARFLQVDDPRPFFLVAGFDNPHNICEADRNQPLPWGEVQDVPVDEYPNLPQNFRPSTGEPQVISLRRAQAQNQAVTPYSEERWRRYRHQFYRLIEKVDAQIGQILDALDESGLADDTVVILSSDHGEMNAAHQLFHKQVLYEESVGVPLIVRDPADTRRGVTDDQLVSIGFDLLPTCCDYAGVTPPAGLCGRSLRHEGVDSSSSAREVLIAETRLNNACEARMVRTPRFKYIAHRWGENNEQLFDLEDDPGEMINLAVEKRHANTLQKHRELLAEWCRSTGDAYAKHYTHPGHAAVPGVGWVELSPDRLKV</sequence>
<dbReference type="Proteomes" id="UP000525652">
    <property type="component" value="Unassembled WGS sequence"/>
</dbReference>
<dbReference type="Pfam" id="PF00884">
    <property type="entry name" value="Sulfatase"/>
    <property type="match status" value="1"/>
</dbReference>
<evidence type="ECO:0000313" key="6">
    <source>
        <dbReference type="Proteomes" id="UP000525652"/>
    </source>
</evidence>
<name>A0A7X1AZ57_9BACT</name>
<protein>
    <submittedName>
        <fullName evidence="5">Sulfatase-like hydrolase/transferase</fullName>
    </submittedName>
</protein>
<keyword evidence="5" id="KW-0808">Transferase</keyword>
<reference evidence="5 6" key="1">
    <citation type="submission" date="2020-07" db="EMBL/GenBank/DDBJ databases">
        <authorList>
            <person name="Feng X."/>
        </authorList>
    </citation>
    <scope>NUCLEOTIDE SEQUENCE [LARGE SCALE GENOMIC DNA]</scope>
    <source>
        <strain evidence="5 6">JCM14086</strain>
    </source>
</reference>
<evidence type="ECO:0000256" key="2">
    <source>
        <dbReference type="ARBA" id="ARBA00022723"/>
    </source>
</evidence>
<feature type="domain" description="Sulfatase N-terminal" evidence="4">
    <location>
        <begin position="6"/>
        <end position="326"/>
    </location>
</feature>
<dbReference type="SUPFAM" id="SSF53649">
    <property type="entry name" value="Alkaline phosphatase-like"/>
    <property type="match status" value="1"/>
</dbReference>
<proteinExistence type="inferred from homology"/>
<evidence type="ECO:0000259" key="4">
    <source>
        <dbReference type="Pfam" id="PF00884"/>
    </source>
</evidence>
<keyword evidence="3 5" id="KW-0378">Hydrolase</keyword>
<dbReference type="EMBL" id="JACHVA010000101">
    <property type="protein sequence ID" value="MBC2602597.1"/>
    <property type="molecule type" value="Genomic_DNA"/>
</dbReference>
<dbReference type="InterPro" id="IPR024607">
    <property type="entry name" value="Sulfatase_CS"/>
</dbReference>
<dbReference type="InterPro" id="IPR000917">
    <property type="entry name" value="Sulfatase_N"/>
</dbReference>
<evidence type="ECO:0000256" key="3">
    <source>
        <dbReference type="ARBA" id="ARBA00022801"/>
    </source>
</evidence>
<organism evidence="5 6">
    <name type="scientific">Puniceicoccus vermicola</name>
    <dbReference type="NCBI Taxonomy" id="388746"/>
    <lineage>
        <taxon>Bacteria</taxon>
        <taxon>Pseudomonadati</taxon>
        <taxon>Verrucomicrobiota</taxon>
        <taxon>Opitutia</taxon>
        <taxon>Puniceicoccales</taxon>
        <taxon>Puniceicoccaceae</taxon>
        <taxon>Puniceicoccus</taxon>
    </lineage>
</organism>
<comment type="caution">
    <text evidence="5">The sequence shown here is derived from an EMBL/GenBank/DDBJ whole genome shotgun (WGS) entry which is preliminary data.</text>
</comment>
<comment type="similarity">
    <text evidence="1">Belongs to the sulfatase family.</text>
</comment>
<keyword evidence="2" id="KW-0479">Metal-binding</keyword>